<dbReference type="CDD" id="cd06261">
    <property type="entry name" value="TM_PBP2"/>
    <property type="match status" value="1"/>
</dbReference>
<dbReference type="Gene3D" id="1.10.3720.10">
    <property type="entry name" value="MetI-like"/>
    <property type="match status" value="1"/>
</dbReference>
<sequence length="279" mass="31083">MKRIIITGILILAAGLCLAPVLFLLVGTFMGNHEIYTCIAPALGKGDGLAIWHLLPQYPTLQNVVELLFDSPEYFQMFWNSIFYTGAILAGQMLFGMPAAWGLARYSFRGRKTVYRLFILVMMMPFQVTMLSQYLVLNRLGMLDRPQAVVLPGIFATFSVFIMYRFFRGIPENVMEAARMDGAGEFQIFLRIGIPLGSPGILSALVFSFLDCFSMLEQPMTFLKTKSLWPLSLFLPEITSQNAGFSLCASLVTILPAMFVFLAGQDYLEQGIAMAGAKE</sequence>
<protein>
    <submittedName>
        <fullName evidence="10">Inner membrane ABC transporter permease protein ycjP</fullName>
    </submittedName>
</protein>
<feature type="domain" description="ABC transmembrane type-1" evidence="8">
    <location>
        <begin position="78"/>
        <end position="264"/>
    </location>
</feature>
<feature type="transmembrane region" description="Helical" evidence="7">
    <location>
        <begin position="243"/>
        <end position="264"/>
    </location>
</feature>
<evidence type="ECO:0000256" key="1">
    <source>
        <dbReference type="ARBA" id="ARBA00004651"/>
    </source>
</evidence>
<evidence type="ECO:0000259" key="8">
    <source>
        <dbReference type="PROSITE" id="PS50928"/>
    </source>
</evidence>
<keyword evidence="3" id="KW-1003">Cell membrane</keyword>
<keyword evidence="11" id="KW-1185">Reference proteome</keyword>
<reference evidence="9" key="2">
    <citation type="submission" date="2015-05" db="EMBL/GenBank/DDBJ databases">
        <authorList>
            <person name="Wang D.B."/>
            <person name="Wang M."/>
        </authorList>
    </citation>
    <scope>NUCLEOTIDE SEQUENCE [LARGE SCALE GENOMIC DNA]</scope>
    <source>
        <strain evidence="9">L1-83</strain>
    </source>
</reference>
<keyword evidence="2 7" id="KW-0813">Transport</keyword>
<dbReference type="GO" id="GO:0055085">
    <property type="term" value="P:transmembrane transport"/>
    <property type="evidence" value="ECO:0007669"/>
    <property type="project" value="InterPro"/>
</dbReference>
<dbReference type="PANTHER" id="PTHR43744:SF12">
    <property type="entry name" value="ABC TRANSPORTER PERMEASE PROTEIN MG189-RELATED"/>
    <property type="match status" value="1"/>
</dbReference>
<keyword evidence="6 7" id="KW-0472">Membrane</keyword>
<comment type="subcellular location">
    <subcellularLocation>
        <location evidence="1 7">Cell membrane</location>
        <topology evidence="1 7">Multi-pass membrane protein</topology>
    </subcellularLocation>
</comment>
<feature type="transmembrane region" description="Helical" evidence="7">
    <location>
        <begin position="82"/>
        <end position="103"/>
    </location>
</feature>
<dbReference type="EMBL" id="CYYR01000021">
    <property type="protein sequence ID" value="CUO29081.1"/>
    <property type="molecule type" value="Genomic_DNA"/>
</dbReference>
<dbReference type="Proteomes" id="UP000095395">
    <property type="component" value="Unassembled WGS sequence"/>
</dbReference>
<dbReference type="SUPFAM" id="SSF161098">
    <property type="entry name" value="MetI-like"/>
    <property type="match status" value="1"/>
</dbReference>
<dbReference type="GO" id="GO:0005886">
    <property type="term" value="C:plasma membrane"/>
    <property type="evidence" value="ECO:0007669"/>
    <property type="project" value="UniProtKB-SubCell"/>
</dbReference>
<evidence type="ECO:0000313" key="12">
    <source>
        <dbReference type="Proteomes" id="UP000095395"/>
    </source>
</evidence>
<evidence type="ECO:0000256" key="2">
    <source>
        <dbReference type="ARBA" id="ARBA00022448"/>
    </source>
</evidence>
<name>A0A0M6WPT6_9FIRM</name>
<dbReference type="Pfam" id="PF00528">
    <property type="entry name" value="BPD_transp_1"/>
    <property type="match status" value="1"/>
</dbReference>
<evidence type="ECO:0000256" key="4">
    <source>
        <dbReference type="ARBA" id="ARBA00022692"/>
    </source>
</evidence>
<evidence type="ECO:0000313" key="11">
    <source>
        <dbReference type="Proteomes" id="UP000049828"/>
    </source>
</evidence>
<proteinExistence type="inferred from homology"/>
<dbReference type="EMBL" id="CVRS01000078">
    <property type="protein sequence ID" value="CRL39606.1"/>
    <property type="molecule type" value="Genomic_DNA"/>
</dbReference>
<feature type="transmembrane region" description="Helical" evidence="7">
    <location>
        <begin position="148"/>
        <end position="167"/>
    </location>
</feature>
<feature type="transmembrane region" description="Helical" evidence="7">
    <location>
        <begin position="115"/>
        <end position="136"/>
    </location>
</feature>
<dbReference type="RefSeq" id="WP_055039846.1">
    <property type="nucleotide sequence ID" value="NZ_CBCTRZ010000029.1"/>
</dbReference>
<gene>
    <name evidence="10" type="primary">ycjP_9</name>
    <name evidence="10" type="ORF">ERS852392_02720</name>
    <name evidence="9" type="ORF">RIL183_25411</name>
</gene>
<keyword evidence="4 7" id="KW-0812">Transmembrane</keyword>
<comment type="similarity">
    <text evidence="7">Belongs to the binding-protein-dependent transport system permease family.</text>
</comment>
<dbReference type="PROSITE" id="PS50928">
    <property type="entry name" value="ABC_TM1"/>
    <property type="match status" value="1"/>
</dbReference>
<evidence type="ECO:0000256" key="7">
    <source>
        <dbReference type="RuleBase" id="RU363032"/>
    </source>
</evidence>
<dbReference type="InterPro" id="IPR000515">
    <property type="entry name" value="MetI-like"/>
</dbReference>
<evidence type="ECO:0000313" key="10">
    <source>
        <dbReference type="EMBL" id="CUO29081.1"/>
    </source>
</evidence>
<keyword evidence="5 7" id="KW-1133">Transmembrane helix</keyword>
<accession>A0A0M6WPT6</accession>
<dbReference type="InterPro" id="IPR035906">
    <property type="entry name" value="MetI-like_sf"/>
</dbReference>
<evidence type="ECO:0000256" key="3">
    <source>
        <dbReference type="ARBA" id="ARBA00022475"/>
    </source>
</evidence>
<evidence type="ECO:0000256" key="5">
    <source>
        <dbReference type="ARBA" id="ARBA00022989"/>
    </source>
</evidence>
<reference evidence="11" key="1">
    <citation type="submission" date="2015-05" db="EMBL/GenBank/DDBJ databases">
        <authorList>
            <consortium name="Pathogen Informatics"/>
        </authorList>
    </citation>
    <scope>NUCLEOTIDE SEQUENCE [LARGE SCALE GENOMIC DNA]</scope>
    <source>
        <strain evidence="10 12">2789STDY5608835</strain>
        <strain evidence="11">L1-83</strain>
    </source>
</reference>
<organism evidence="9 11">
    <name type="scientific">Roseburia inulinivorans</name>
    <dbReference type="NCBI Taxonomy" id="360807"/>
    <lineage>
        <taxon>Bacteria</taxon>
        <taxon>Bacillati</taxon>
        <taxon>Bacillota</taxon>
        <taxon>Clostridia</taxon>
        <taxon>Lachnospirales</taxon>
        <taxon>Lachnospiraceae</taxon>
        <taxon>Roseburia</taxon>
    </lineage>
</organism>
<evidence type="ECO:0000313" key="9">
    <source>
        <dbReference type="EMBL" id="CRL39606.1"/>
    </source>
</evidence>
<dbReference type="STRING" id="360807.ERS852392_02720"/>
<evidence type="ECO:0000256" key="6">
    <source>
        <dbReference type="ARBA" id="ARBA00023136"/>
    </source>
</evidence>
<dbReference type="Proteomes" id="UP000049828">
    <property type="component" value="Unassembled WGS sequence"/>
</dbReference>
<feature type="transmembrane region" description="Helical" evidence="7">
    <location>
        <begin position="188"/>
        <end position="210"/>
    </location>
</feature>
<dbReference type="OrthoDB" id="9771544at2"/>
<dbReference type="PANTHER" id="PTHR43744">
    <property type="entry name" value="ABC TRANSPORTER PERMEASE PROTEIN MG189-RELATED-RELATED"/>
    <property type="match status" value="1"/>
</dbReference>
<dbReference type="AlphaFoldDB" id="A0A0M6WPT6"/>